<evidence type="ECO:0000256" key="4">
    <source>
        <dbReference type="ARBA" id="ARBA00022912"/>
    </source>
</evidence>
<keyword evidence="10" id="KW-1185">Reference proteome</keyword>
<protein>
    <recommendedName>
        <fullName evidence="8">PPM-type phosphatase domain-containing protein</fullName>
    </recommendedName>
</protein>
<feature type="compositionally biased region" description="Low complexity" evidence="7">
    <location>
        <begin position="24"/>
        <end position="57"/>
    </location>
</feature>
<evidence type="ECO:0000256" key="2">
    <source>
        <dbReference type="ARBA" id="ARBA00022723"/>
    </source>
</evidence>
<evidence type="ECO:0000256" key="7">
    <source>
        <dbReference type="SAM" id="MobiDB-lite"/>
    </source>
</evidence>
<evidence type="ECO:0000256" key="1">
    <source>
        <dbReference type="ARBA" id="ARBA00004170"/>
    </source>
</evidence>
<feature type="compositionally biased region" description="Polar residues" evidence="7">
    <location>
        <begin position="575"/>
        <end position="589"/>
    </location>
</feature>
<dbReference type="Proteomes" id="UP000785679">
    <property type="component" value="Unassembled WGS sequence"/>
</dbReference>
<dbReference type="PROSITE" id="PS01032">
    <property type="entry name" value="PPM_1"/>
    <property type="match status" value="1"/>
</dbReference>
<keyword evidence="3 6" id="KW-0378">Hydrolase</keyword>
<dbReference type="InterPro" id="IPR036457">
    <property type="entry name" value="PPM-type-like_dom_sf"/>
</dbReference>
<dbReference type="InterPro" id="IPR000222">
    <property type="entry name" value="PP2C_BS"/>
</dbReference>
<dbReference type="CDD" id="cd00143">
    <property type="entry name" value="PP2Cc"/>
    <property type="match status" value="1"/>
</dbReference>
<feature type="region of interest" description="Disordered" evidence="7">
    <location>
        <begin position="550"/>
        <end position="605"/>
    </location>
</feature>
<dbReference type="SMART" id="SM00332">
    <property type="entry name" value="PP2Cc"/>
    <property type="match status" value="1"/>
</dbReference>
<dbReference type="GO" id="GO:0046872">
    <property type="term" value="F:metal ion binding"/>
    <property type="evidence" value="ECO:0007669"/>
    <property type="project" value="UniProtKB-KW"/>
</dbReference>
<feature type="compositionally biased region" description="Polar residues" evidence="7">
    <location>
        <begin position="1"/>
        <end position="22"/>
    </location>
</feature>
<dbReference type="InterPro" id="IPR015655">
    <property type="entry name" value="PP2C"/>
</dbReference>
<dbReference type="OrthoDB" id="10264738at2759"/>
<dbReference type="InterPro" id="IPR001932">
    <property type="entry name" value="PPM-type_phosphatase-like_dom"/>
</dbReference>
<gene>
    <name evidence="9" type="ORF">FGO68_gene13530</name>
</gene>
<evidence type="ECO:0000313" key="9">
    <source>
        <dbReference type="EMBL" id="TNV84401.1"/>
    </source>
</evidence>
<accession>A0A8J8P2F7</accession>
<evidence type="ECO:0000256" key="3">
    <source>
        <dbReference type="ARBA" id="ARBA00022801"/>
    </source>
</evidence>
<comment type="similarity">
    <text evidence="6">Belongs to the PP2C family.</text>
</comment>
<name>A0A8J8P2F7_HALGN</name>
<dbReference type="PROSITE" id="PS51746">
    <property type="entry name" value="PPM_2"/>
    <property type="match status" value="1"/>
</dbReference>
<keyword evidence="4 6" id="KW-0904">Protein phosphatase</keyword>
<proteinExistence type="inferred from homology"/>
<evidence type="ECO:0000256" key="5">
    <source>
        <dbReference type="ARBA" id="ARBA00023136"/>
    </source>
</evidence>
<feature type="domain" description="PPM-type phosphatase" evidence="8">
    <location>
        <begin position="171"/>
        <end position="501"/>
    </location>
</feature>
<comment type="subcellular location">
    <subcellularLocation>
        <location evidence="1">Membrane</location>
        <topology evidence="1">Peripheral membrane protein</topology>
    </subcellularLocation>
</comment>
<keyword evidence="2" id="KW-0479">Metal-binding</keyword>
<evidence type="ECO:0000259" key="8">
    <source>
        <dbReference type="PROSITE" id="PS51746"/>
    </source>
</evidence>
<dbReference type="Gene3D" id="3.60.40.10">
    <property type="entry name" value="PPM-type phosphatase domain"/>
    <property type="match status" value="1"/>
</dbReference>
<dbReference type="GO" id="GO:0016020">
    <property type="term" value="C:membrane"/>
    <property type="evidence" value="ECO:0007669"/>
    <property type="project" value="UniProtKB-SubCell"/>
</dbReference>
<comment type="caution">
    <text evidence="9">The sequence shown here is derived from an EMBL/GenBank/DDBJ whole genome shotgun (WGS) entry which is preliminary data.</text>
</comment>
<evidence type="ECO:0000313" key="10">
    <source>
        <dbReference type="Proteomes" id="UP000785679"/>
    </source>
</evidence>
<dbReference type="EMBL" id="RRYP01002810">
    <property type="protein sequence ID" value="TNV84401.1"/>
    <property type="molecule type" value="Genomic_DNA"/>
</dbReference>
<dbReference type="PANTHER" id="PTHR47992">
    <property type="entry name" value="PROTEIN PHOSPHATASE"/>
    <property type="match status" value="1"/>
</dbReference>
<dbReference type="SUPFAM" id="SSF81606">
    <property type="entry name" value="PP2C-like"/>
    <property type="match status" value="1"/>
</dbReference>
<organism evidence="9 10">
    <name type="scientific">Halteria grandinella</name>
    <dbReference type="NCBI Taxonomy" id="5974"/>
    <lineage>
        <taxon>Eukaryota</taxon>
        <taxon>Sar</taxon>
        <taxon>Alveolata</taxon>
        <taxon>Ciliophora</taxon>
        <taxon>Intramacronucleata</taxon>
        <taxon>Spirotrichea</taxon>
        <taxon>Stichotrichia</taxon>
        <taxon>Sporadotrichida</taxon>
        <taxon>Halteriidae</taxon>
        <taxon>Halteria</taxon>
    </lineage>
</organism>
<dbReference type="AlphaFoldDB" id="A0A8J8P2F7"/>
<reference evidence="9" key="1">
    <citation type="submission" date="2019-06" db="EMBL/GenBank/DDBJ databases">
        <authorList>
            <person name="Zheng W."/>
        </authorList>
    </citation>
    <scope>NUCLEOTIDE SEQUENCE</scope>
    <source>
        <strain evidence="9">QDHG01</strain>
    </source>
</reference>
<keyword evidence="5" id="KW-0472">Membrane</keyword>
<feature type="region of interest" description="Disordered" evidence="7">
    <location>
        <begin position="1"/>
        <end position="57"/>
    </location>
</feature>
<dbReference type="Pfam" id="PF00481">
    <property type="entry name" value="PP2C"/>
    <property type="match status" value="1"/>
</dbReference>
<evidence type="ECO:0000256" key="6">
    <source>
        <dbReference type="RuleBase" id="RU003465"/>
    </source>
</evidence>
<sequence>MPKTVGANQLPNKHGNNNTGILGNSVANSRNLNNNLSHQGSLGQSGTTIGSTSTSNSMMAKNLPIKQQVEQHMGSRNVHNSAFGYGGGGGTAGPGFMQTQKFAGTNGGTGPSQIPKSKIFMTSQQLNQKYTNLTTAGPAAALSLHAAGLNYGLPNFQNSKISHKAFGAVKSFSANTNVGLIRQYNEDRIAIILNVIHPINKLPPVQNWPNIQIFGIYDGHGGSKCAEYLKDNLHNNIINLPEFPSDINKAIAKGSKLCDENFLTMLYDEYKQKFAETKQKMASINRAGSCALMIMTVDDDLYVINVGDSRAISSRGFGEEYKSLTNDHKPMDPGEYNRIISNGGRIYQSQTVFKGNNPTPMIQQVTIDQLVAAADQDHNNPYVGPYRVAPGRLSVSRTFGDIEAKHPDLGGVPGVVVCDPEILYMKNGGQELDFIVLGSDGIFDKLTTEEICQLTWNIIRENQHDASQSIHQICGKCADEILRFAARNKTMDNISIVMIGFKKLQDYLDRCRQPTIQPQKQGALSSSQGNMYASSNEATSMNHIAATAVAGKQGEKDGGQKSQTQKVEGIYKSLGQGTNNGSQASQSPLEGTIRLDQISKSLHRT</sequence>
<dbReference type="GO" id="GO:0004722">
    <property type="term" value="F:protein serine/threonine phosphatase activity"/>
    <property type="evidence" value="ECO:0007669"/>
    <property type="project" value="InterPro"/>
</dbReference>